<sequence>MGNHQQAKVSNHDVKESQDEFDADFESQPSMPTIPEVKIPTTRWVSPQGCSTDPLQNELYKIQEKISPPHLGASISPMAAVPSIPVCCSFELIRYLHFTYKMLTSKPINVS</sequence>
<feature type="region of interest" description="Disordered" evidence="1">
    <location>
        <begin position="1"/>
        <end position="37"/>
    </location>
</feature>
<reference evidence="2 3" key="1">
    <citation type="journal article" date="2024" name="Plant Biotechnol. J.">
        <title>Dendrobium thyrsiflorum genome and its molecular insights into genes involved in important horticultural traits.</title>
        <authorList>
            <person name="Chen B."/>
            <person name="Wang J.Y."/>
            <person name="Zheng P.J."/>
            <person name="Li K.L."/>
            <person name="Liang Y.M."/>
            <person name="Chen X.F."/>
            <person name="Zhang C."/>
            <person name="Zhao X."/>
            <person name="He X."/>
            <person name="Zhang G.Q."/>
            <person name="Liu Z.J."/>
            <person name="Xu Q."/>
        </authorList>
    </citation>
    <scope>NUCLEOTIDE SEQUENCE [LARGE SCALE GENOMIC DNA]</scope>
    <source>
        <strain evidence="2">GZMU011</strain>
    </source>
</reference>
<dbReference type="AlphaFoldDB" id="A0ABD0U7K1"/>
<proteinExistence type="predicted"/>
<dbReference type="Proteomes" id="UP001552299">
    <property type="component" value="Unassembled WGS sequence"/>
</dbReference>
<name>A0ABD0U7K1_DENTH</name>
<evidence type="ECO:0000313" key="2">
    <source>
        <dbReference type="EMBL" id="KAL0906371.1"/>
    </source>
</evidence>
<gene>
    <name evidence="2" type="ORF">M5K25_024861</name>
</gene>
<protein>
    <submittedName>
        <fullName evidence="2">Uncharacterized protein</fullName>
    </submittedName>
</protein>
<keyword evidence="3" id="KW-1185">Reference proteome</keyword>
<dbReference type="EMBL" id="JANQDX010000018">
    <property type="protein sequence ID" value="KAL0906371.1"/>
    <property type="molecule type" value="Genomic_DNA"/>
</dbReference>
<evidence type="ECO:0000256" key="1">
    <source>
        <dbReference type="SAM" id="MobiDB-lite"/>
    </source>
</evidence>
<comment type="caution">
    <text evidence="2">The sequence shown here is derived from an EMBL/GenBank/DDBJ whole genome shotgun (WGS) entry which is preliminary data.</text>
</comment>
<evidence type="ECO:0000313" key="3">
    <source>
        <dbReference type="Proteomes" id="UP001552299"/>
    </source>
</evidence>
<accession>A0ABD0U7K1</accession>
<organism evidence="2 3">
    <name type="scientific">Dendrobium thyrsiflorum</name>
    <name type="common">Pinecone-like raceme dendrobium</name>
    <name type="synonym">Orchid</name>
    <dbReference type="NCBI Taxonomy" id="117978"/>
    <lineage>
        <taxon>Eukaryota</taxon>
        <taxon>Viridiplantae</taxon>
        <taxon>Streptophyta</taxon>
        <taxon>Embryophyta</taxon>
        <taxon>Tracheophyta</taxon>
        <taxon>Spermatophyta</taxon>
        <taxon>Magnoliopsida</taxon>
        <taxon>Liliopsida</taxon>
        <taxon>Asparagales</taxon>
        <taxon>Orchidaceae</taxon>
        <taxon>Epidendroideae</taxon>
        <taxon>Malaxideae</taxon>
        <taxon>Dendrobiinae</taxon>
        <taxon>Dendrobium</taxon>
    </lineage>
</organism>